<evidence type="ECO:0000313" key="2">
    <source>
        <dbReference type="Proteomes" id="UP000066284"/>
    </source>
</evidence>
<reference evidence="2" key="1">
    <citation type="submission" date="2015-09" db="EMBL/GenBank/DDBJ databases">
        <authorList>
            <person name="Daims H."/>
        </authorList>
    </citation>
    <scope>NUCLEOTIDE SEQUENCE [LARGE SCALE GENOMIC DNA]</scope>
</reference>
<dbReference type="AlphaFoldDB" id="A0A0S4KRC5"/>
<gene>
    <name evidence="1" type="ORF">NITINOP_0747</name>
</gene>
<dbReference type="KEGG" id="nio:NITINOP_0747"/>
<keyword evidence="2" id="KW-1185">Reference proteome</keyword>
<protein>
    <submittedName>
        <fullName evidence="1">Uncharacterized protein</fullName>
    </submittedName>
</protein>
<accession>A0A0S4KRC5</accession>
<organism evidence="1 2">
    <name type="scientific">Candidatus Nitrospira inopinata</name>
    <dbReference type="NCBI Taxonomy" id="1715989"/>
    <lineage>
        <taxon>Bacteria</taxon>
        <taxon>Pseudomonadati</taxon>
        <taxon>Nitrospirota</taxon>
        <taxon>Nitrospiria</taxon>
        <taxon>Nitrospirales</taxon>
        <taxon>Nitrospiraceae</taxon>
        <taxon>Nitrospira</taxon>
    </lineage>
</organism>
<dbReference type="Proteomes" id="UP000066284">
    <property type="component" value="Chromosome 1"/>
</dbReference>
<name>A0A0S4KRC5_9BACT</name>
<proteinExistence type="predicted"/>
<evidence type="ECO:0000313" key="1">
    <source>
        <dbReference type="EMBL" id="CUQ65722.1"/>
    </source>
</evidence>
<sequence>MFLEGWQSALFCFNMFCDQALKSRMALFLPRGSTHKEGGQ</sequence>
<dbReference type="STRING" id="1715989.NITINOP_0747"/>
<dbReference type="EMBL" id="LN885086">
    <property type="protein sequence ID" value="CUQ65722.1"/>
    <property type="molecule type" value="Genomic_DNA"/>
</dbReference>